<dbReference type="SUPFAM" id="SSF50346">
    <property type="entry name" value="PRC-barrel domain"/>
    <property type="match status" value="1"/>
</dbReference>
<name>A0ABV9SZS8_9BACT</name>
<dbReference type="InterPro" id="IPR027275">
    <property type="entry name" value="PRC-brl_dom"/>
</dbReference>
<keyword evidence="4" id="KW-1185">Reference proteome</keyword>
<comment type="caution">
    <text evidence="3">The sequence shown here is derived from an EMBL/GenBank/DDBJ whole genome shotgun (WGS) entry which is preliminary data.</text>
</comment>
<dbReference type="PANTHER" id="PTHR36505:SF1">
    <property type="entry name" value="BLR1072 PROTEIN"/>
    <property type="match status" value="1"/>
</dbReference>
<dbReference type="RefSeq" id="WP_377063820.1">
    <property type="nucleotide sequence ID" value="NZ_JBHSJJ010000004.1"/>
</dbReference>
<dbReference type="PANTHER" id="PTHR36505">
    <property type="entry name" value="BLR1072 PROTEIN"/>
    <property type="match status" value="1"/>
</dbReference>
<feature type="compositionally biased region" description="Basic and acidic residues" evidence="1">
    <location>
        <begin position="134"/>
        <end position="155"/>
    </location>
</feature>
<dbReference type="Pfam" id="PF05239">
    <property type="entry name" value="PRC"/>
    <property type="match status" value="1"/>
</dbReference>
<reference evidence="4" key="1">
    <citation type="journal article" date="2019" name="Int. J. Syst. Evol. Microbiol.">
        <title>The Global Catalogue of Microorganisms (GCM) 10K type strain sequencing project: providing services to taxonomists for standard genome sequencing and annotation.</title>
        <authorList>
            <consortium name="The Broad Institute Genomics Platform"/>
            <consortium name="The Broad Institute Genome Sequencing Center for Infectious Disease"/>
            <person name="Wu L."/>
            <person name="Ma J."/>
        </authorList>
    </citation>
    <scope>NUCLEOTIDE SEQUENCE [LARGE SCALE GENOMIC DNA]</scope>
    <source>
        <strain evidence="4">CGMCC 4.7466</strain>
    </source>
</reference>
<feature type="domain" description="PRC-barrel" evidence="2">
    <location>
        <begin position="10"/>
        <end position="87"/>
    </location>
</feature>
<organism evidence="3 4">
    <name type="scientific">Negadavirga shengliensis</name>
    <dbReference type="NCBI Taxonomy" id="1389218"/>
    <lineage>
        <taxon>Bacteria</taxon>
        <taxon>Pseudomonadati</taxon>
        <taxon>Bacteroidota</taxon>
        <taxon>Cytophagia</taxon>
        <taxon>Cytophagales</taxon>
        <taxon>Cyclobacteriaceae</taxon>
        <taxon>Negadavirga</taxon>
    </lineage>
</organism>
<dbReference type="Proteomes" id="UP001595818">
    <property type="component" value="Unassembled WGS sequence"/>
</dbReference>
<accession>A0ABV9SZS8</accession>
<sequence>MKDQLGHLVLSASSIKGTTVKNAVDEKIGSIEDIMMDCATGEAAYVVLSVDSGFLNLGSKYFAVPWQAFAFDTAQEDVFILNVDKEKLKNSPGFDKDNWPTGPQLEFITEIRDYYGYKRPWETDPGYTGLDSDETLRGRYEERRDPGEKESDFLG</sequence>
<evidence type="ECO:0000256" key="1">
    <source>
        <dbReference type="SAM" id="MobiDB-lite"/>
    </source>
</evidence>
<evidence type="ECO:0000313" key="3">
    <source>
        <dbReference type="EMBL" id="MFC4871909.1"/>
    </source>
</evidence>
<dbReference type="InterPro" id="IPR011033">
    <property type="entry name" value="PRC_barrel-like_sf"/>
</dbReference>
<evidence type="ECO:0000259" key="2">
    <source>
        <dbReference type="Pfam" id="PF05239"/>
    </source>
</evidence>
<evidence type="ECO:0000313" key="4">
    <source>
        <dbReference type="Proteomes" id="UP001595818"/>
    </source>
</evidence>
<feature type="region of interest" description="Disordered" evidence="1">
    <location>
        <begin position="120"/>
        <end position="155"/>
    </location>
</feature>
<protein>
    <submittedName>
        <fullName evidence="3">PRC-barrel domain-containing protein</fullName>
    </submittedName>
</protein>
<dbReference type="Gene3D" id="2.30.30.240">
    <property type="entry name" value="PRC-barrel domain"/>
    <property type="match status" value="1"/>
</dbReference>
<proteinExistence type="predicted"/>
<gene>
    <name evidence="3" type="ORF">ACFPFU_09440</name>
</gene>
<dbReference type="EMBL" id="JBHSJJ010000004">
    <property type="protein sequence ID" value="MFC4871909.1"/>
    <property type="molecule type" value="Genomic_DNA"/>
</dbReference>